<proteinExistence type="predicted"/>
<gene>
    <name evidence="1" type="ORF">QH948_10090</name>
</gene>
<evidence type="ECO:0000313" key="2">
    <source>
        <dbReference type="Proteomes" id="UP001244136"/>
    </source>
</evidence>
<accession>A0ABY8PVN4</accession>
<protein>
    <submittedName>
        <fullName evidence="1">Uncharacterized protein</fullName>
    </submittedName>
</protein>
<name>A0ABY8PVN4_9ACTN</name>
<dbReference type="RefSeq" id="WP_281144266.1">
    <property type="nucleotide sequence ID" value="NZ_CP123967.1"/>
</dbReference>
<keyword evidence="2" id="KW-1185">Reference proteome</keyword>
<dbReference type="Proteomes" id="UP001244136">
    <property type="component" value="Chromosome"/>
</dbReference>
<reference evidence="1 2" key="1">
    <citation type="journal article" date="2008" name="Int. J. Syst. Evol. Microbiol.">
        <title>Tessaracoccus flavescens sp. nov., isolated from marine sediment.</title>
        <authorList>
            <person name="Lee D.W."/>
            <person name="Lee S.D."/>
        </authorList>
    </citation>
    <scope>NUCLEOTIDE SEQUENCE [LARGE SCALE GENOMIC DNA]</scope>
    <source>
        <strain evidence="1 2">T21</strain>
    </source>
</reference>
<organism evidence="1 2">
    <name type="scientific">Tessaracoccus lacteus</name>
    <dbReference type="NCBI Taxonomy" id="3041766"/>
    <lineage>
        <taxon>Bacteria</taxon>
        <taxon>Bacillati</taxon>
        <taxon>Actinomycetota</taxon>
        <taxon>Actinomycetes</taxon>
        <taxon>Propionibacteriales</taxon>
        <taxon>Propionibacteriaceae</taxon>
        <taxon>Tessaracoccus</taxon>
    </lineage>
</organism>
<dbReference type="EMBL" id="CP123967">
    <property type="protein sequence ID" value="WGT46493.1"/>
    <property type="molecule type" value="Genomic_DNA"/>
</dbReference>
<evidence type="ECO:0000313" key="1">
    <source>
        <dbReference type="EMBL" id="WGT46493.1"/>
    </source>
</evidence>
<sequence length="64" mass="6734">MEECCPGPAKAANCADHAAINRIVAAGHHRGAKVGENLSLPAVAGSGPTSHLYLYRRAADRPRR</sequence>